<evidence type="ECO:0000313" key="1">
    <source>
        <dbReference type="EMBL" id="GJG34776.1"/>
    </source>
</evidence>
<name>A0AA37MMC2_XYLRU</name>
<evidence type="ECO:0000313" key="2">
    <source>
        <dbReference type="Proteomes" id="UP000887097"/>
    </source>
</evidence>
<comment type="caution">
    <text evidence="1">The sequence shown here is derived from an EMBL/GenBank/DDBJ whole genome shotgun (WGS) entry which is preliminary data.</text>
</comment>
<accession>A0AA37MMC2</accession>
<gene>
    <name evidence="1" type="ORF">PRMUPPPA20_28850</name>
</gene>
<reference evidence="1" key="1">
    <citation type="submission" date="2021-08" db="EMBL/GenBank/DDBJ databases">
        <title>Prevotella lacticifex sp. nov., isolated from rumen of cow.</title>
        <authorList>
            <person name="Shinkai T."/>
            <person name="Ikeyama N."/>
            <person name="Kumagai M."/>
            <person name="Ohmori H."/>
            <person name="Sakamoto M."/>
            <person name="Ohkuma M."/>
            <person name="Mitsumori M."/>
        </authorList>
    </citation>
    <scope>NUCLEOTIDE SEQUENCE</scope>
    <source>
        <strain evidence="1">JCM 8259</strain>
    </source>
</reference>
<dbReference type="RefSeq" id="WP_041386206.1">
    <property type="nucleotide sequence ID" value="NZ_BPTT01000001.1"/>
</dbReference>
<dbReference type="Proteomes" id="UP000887097">
    <property type="component" value="Unassembled WGS sequence"/>
</dbReference>
<dbReference type="EMBL" id="BPTT01000001">
    <property type="protein sequence ID" value="GJG34776.1"/>
    <property type="molecule type" value="Genomic_DNA"/>
</dbReference>
<dbReference type="AlphaFoldDB" id="A0AA37MMC2"/>
<organism evidence="1 2">
    <name type="scientific">Xylanibacter ruminicola</name>
    <name type="common">Prevotella ruminicola</name>
    <dbReference type="NCBI Taxonomy" id="839"/>
    <lineage>
        <taxon>Bacteria</taxon>
        <taxon>Pseudomonadati</taxon>
        <taxon>Bacteroidota</taxon>
        <taxon>Bacteroidia</taxon>
        <taxon>Bacteroidales</taxon>
        <taxon>Prevotellaceae</taxon>
        <taxon>Xylanibacter</taxon>
    </lineage>
</organism>
<protein>
    <submittedName>
        <fullName evidence="1">Uncharacterized protein</fullName>
    </submittedName>
</protein>
<proteinExistence type="predicted"/>
<sequence length="79" mass="8857">MVETDTMGGPTFKPLDAGSSLYICPADGAIHLKKMQIEEVSFKKCKLILFILYRDILLQTETTCAEHTGLKINNEKIKL</sequence>
<dbReference type="GeneID" id="31501902"/>